<dbReference type="PANTHER" id="PTHR10545:SF29">
    <property type="entry name" value="GH14572P-RELATED"/>
    <property type="match status" value="1"/>
</dbReference>
<keyword evidence="2" id="KW-0012">Acyltransferase</keyword>
<evidence type="ECO:0000259" key="3">
    <source>
        <dbReference type="PROSITE" id="PS51186"/>
    </source>
</evidence>
<feature type="domain" description="N-acetyltransferase" evidence="3">
    <location>
        <begin position="4"/>
        <end position="164"/>
    </location>
</feature>
<keyword evidence="1 4" id="KW-0808">Transferase</keyword>
<evidence type="ECO:0000256" key="2">
    <source>
        <dbReference type="ARBA" id="ARBA00023315"/>
    </source>
</evidence>
<evidence type="ECO:0000313" key="4">
    <source>
        <dbReference type="EMBL" id="QCT06096.1"/>
    </source>
</evidence>
<dbReference type="Gene3D" id="3.40.630.30">
    <property type="match status" value="1"/>
</dbReference>
<gene>
    <name evidence="4" type="ORF">E5Z56_01360</name>
</gene>
<dbReference type="InterPro" id="IPR051016">
    <property type="entry name" value="Diverse_Substrate_AcTransf"/>
</dbReference>
<dbReference type="PROSITE" id="PS51186">
    <property type="entry name" value="GNAT"/>
    <property type="match status" value="1"/>
</dbReference>
<dbReference type="InterPro" id="IPR016181">
    <property type="entry name" value="Acyl_CoA_acyltransferase"/>
</dbReference>
<dbReference type="RefSeq" id="WP_138156190.1">
    <property type="nucleotide sequence ID" value="NZ_CP039381.1"/>
</dbReference>
<evidence type="ECO:0000256" key="1">
    <source>
        <dbReference type="ARBA" id="ARBA00022679"/>
    </source>
</evidence>
<dbReference type="CDD" id="cd04301">
    <property type="entry name" value="NAT_SF"/>
    <property type="match status" value="1"/>
</dbReference>
<protein>
    <submittedName>
        <fullName evidence="4">GNAT family N-acetyltransferase</fullName>
    </submittedName>
</protein>
<proteinExistence type="predicted"/>
<evidence type="ECO:0000313" key="5">
    <source>
        <dbReference type="Proteomes" id="UP000301475"/>
    </source>
</evidence>
<keyword evidence="5" id="KW-1185">Reference proteome</keyword>
<sequence length="175" mass="20814">MGKLKVSYIEEKDLDLIYRLYKHFATFERMEDYHTASPDEIRKMVFEEKLLHILKAEIDGEIVGFCTYFFQIATFPMKKVMYIEDIYVRSAYRGQGIGTKFFDVCEKVAKVHDCVKIKWECLEWNKDAQHFYKHTIGGKKVTKWRTYTKDIINEDDLGMPENEEELEKDKVVLEG</sequence>
<accession>A0A4P8XT19</accession>
<dbReference type="Proteomes" id="UP000301475">
    <property type="component" value="Chromosome"/>
</dbReference>
<dbReference type="KEGG" id="ruj:E5Z56_01360"/>
<name>A0A4P8XT19_9FIRM</name>
<organism evidence="4 5">
    <name type="scientific">Ruminococcus bovis</name>
    <dbReference type="NCBI Taxonomy" id="2564099"/>
    <lineage>
        <taxon>Bacteria</taxon>
        <taxon>Bacillati</taxon>
        <taxon>Bacillota</taxon>
        <taxon>Clostridia</taxon>
        <taxon>Eubacteriales</taxon>
        <taxon>Oscillospiraceae</taxon>
        <taxon>Ruminococcus</taxon>
    </lineage>
</organism>
<dbReference type="EMBL" id="CP039381">
    <property type="protein sequence ID" value="QCT06096.1"/>
    <property type="molecule type" value="Genomic_DNA"/>
</dbReference>
<dbReference type="PANTHER" id="PTHR10545">
    <property type="entry name" value="DIAMINE N-ACETYLTRANSFERASE"/>
    <property type="match status" value="1"/>
</dbReference>
<reference evidence="4 5" key="1">
    <citation type="submission" date="2019-04" db="EMBL/GenBank/DDBJ databases">
        <authorList>
            <person name="Embree M."/>
            <person name="Gaffney J.R."/>
        </authorList>
    </citation>
    <scope>NUCLEOTIDE SEQUENCE [LARGE SCALE GENOMIC DNA]</scope>
    <source>
        <strain evidence="4 5">JE7A12</strain>
    </source>
</reference>
<dbReference type="AlphaFoldDB" id="A0A4P8XT19"/>
<dbReference type="OrthoDB" id="95438at2"/>
<dbReference type="SUPFAM" id="SSF55729">
    <property type="entry name" value="Acyl-CoA N-acyltransferases (Nat)"/>
    <property type="match status" value="1"/>
</dbReference>
<dbReference type="GO" id="GO:0008080">
    <property type="term" value="F:N-acetyltransferase activity"/>
    <property type="evidence" value="ECO:0007669"/>
    <property type="project" value="TreeGrafter"/>
</dbReference>
<dbReference type="InterPro" id="IPR000182">
    <property type="entry name" value="GNAT_dom"/>
</dbReference>
<dbReference type="Pfam" id="PF00583">
    <property type="entry name" value="Acetyltransf_1"/>
    <property type="match status" value="1"/>
</dbReference>